<reference evidence="5 6" key="1">
    <citation type="journal article" date="2023" name="bioRxiv">
        <title>High-quality genome assemblies of four members of thePodospora anserinaspecies complex.</title>
        <authorList>
            <person name="Ament-Velasquez S.L."/>
            <person name="Vogan A.A."/>
            <person name="Wallerman O."/>
            <person name="Hartmann F."/>
            <person name="Gautier V."/>
            <person name="Silar P."/>
            <person name="Giraud T."/>
            <person name="Johannesson H."/>
        </authorList>
    </citation>
    <scope>NUCLEOTIDE SEQUENCE [LARGE SCALE GENOMIC DNA]</scope>
    <source>
        <strain evidence="5 6">CBS 411.78</strain>
    </source>
</reference>
<evidence type="ECO:0000256" key="1">
    <source>
        <dbReference type="ARBA" id="ARBA00005725"/>
    </source>
</evidence>
<name>A0ABR0I305_9PEZI</name>
<organism evidence="5 6">
    <name type="scientific">Podospora pseudopauciseta</name>
    <dbReference type="NCBI Taxonomy" id="2093780"/>
    <lineage>
        <taxon>Eukaryota</taxon>
        <taxon>Fungi</taxon>
        <taxon>Dikarya</taxon>
        <taxon>Ascomycota</taxon>
        <taxon>Pezizomycotina</taxon>
        <taxon>Sordariomycetes</taxon>
        <taxon>Sordariomycetidae</taxon>
        <taxon>Sordariales</taxon>
        <taxon>Podosporaceae</taxon>
        <taxon>Podospora</taxon>
    </lineage>
</organism>
<dbReference type="Gene3D" id="3.40.50.720">
    <property type="entry name" value="NAD(P)-binding Rossmann-like Domain"/>
    <property type="match status" value="1"/>
</dbReference>
<dbReference type="EMBL" id="JAFFHB010000001">
    <property type="protein sequence ID" value="KAK4674773.1"/>
    <property type="molecule type" value="Genomic_DNA"/>
</dbReference>
<feature type="domain" description="NAD(P)-binding" evidence="4">
    <location>
        <begin position="92"/>
        <end position="185"/>
    </location>
</feature>
<dbReference type="PANTHER" id="PTHR47706:SF9">
    <property type="entry name" value="NMRA-LIKE DOMAIN-CONTAINING PROTEIN-RELATED"/>
    <property type="match status" value="1"/>
</dbReference>
<dbReference type="InterPro" id="IPR016040">
    <property type="entry name" value="NAD(P)-bd_dom"/>
</dbReference>
<comment type="caution">
    <text evidence="5">The sequence shown here is derived from an EMBL/GenBank/DDBJ whole genome shotgun (WGS) entry which is preliminary data.</text>
</comment>
<dbReference type="Pfam" id="PF13460">
    <property type="entry name" value="NAD_binding_10"/>
    <property type="match status" value="1"/>
</dbReference>
<dbReference type="InterPro" id="IPR036291">
    <property type="entry name" value="NAD(P)-bd_dom_sf"/>
</dbReference>
<dbReference type="PANTHER" id="PTHR47706">
    <property type="entry name" value="NMRA-LIKE FAMILY PROTEIN"/>
    <property type="match status" value="1"/>
</dbReference>
<evidence type="ECO:0000313" key="5">
    <source>
        <dbReference type="EMBL" id="KAK4674773.1"/>
    </source>
</evidence>
<dbReference type="Proteomes" id="UP001326199">
    <property type="component" value="Unassembled WGS sequence"/>
</dbReference>
<dbReference type="Gene3D" id="3.90.25.10">
    <property type="entry name" value="UDP-galactose 4-epimerase, domain 1"/>
    <property type="match status" value="1"/>
</dbReference>
<dbReference type="SUPFAM" id="SSF51735">
    <property type="entry name" value="NAD(P)-binding Rossmann-fold domains"/>
    <property type="match status" value="1"/>
</dbReference>
<evidence type="ECO:0000313" key="6">
    <source>
        <dbReference type="Proteomes" id="UP001326199"/>
    </source>
</evidence>
<keyword evidence="2" id="KW-0521">NADP</keyword>
<comment type="similarity">
    <text evidence="1">Belongs to the NmrA-type oxidoreductase family. Isoflavone reductase subfamily.</text>
</comment>
<accession>A0ABR0I305</accession>
<evidence type="ECO:0000256" key="3">
    <source>
        <dbReference type="ARBA" id="ARBA00023002"/>
    </source>
</evidence>
<keyword evidence="6" id="KW-1185">Reference proteome</keyword>
<sequence length="393" mass="44119">MVPVGEEALAEAKRVVGSSRLAWTSLMVEGDLAWRRRAEGEEGFRVTARTVKGAEEDRGWERRASMTAEPCWPVAPVMRRMRGGMLTVWSITGKFGRLIASKLLANPSTRVRGYGRNPSKLPSSLTTSARVQLFQGEAFDTAALKGFVTGCDVVICAYLGDDNLMMKGKKPSSTPESGTVTRYVASDWSLDYTKLKLGELFPKDPMIKIKAYLDEKAAGGGRVKGVHVLIGGFMDAILSQFYGIWHPETKSIRFWGEGTEVWEGTSYENAAEFTAAVVADREAVGVKRFLGDRKTLNKIVELFEKVYGFKPALERQGSLEELKVLMHKTRAENPADFFTYMKMFYQYYWLNGQTLVGPETDNDKYREIKAESWEDFLRKRSPEELAQAMYALA</sequence>
<dbReference type="RefSeq" id="XP_062772095.1">
    <property type="nucleotide sequence ID" value="XM_062905482.1"/>
</dbReference>
<evidence type="ECO:0000256" key="2">
    <source>
        <dbReference type="ARBA" id="ARBA00022857"/>
    </source>
</evidence>
<dbReference type="InterPro" id="IPR051609">
    <property type="entry name" value="NmrA/Isoflavone_reductase-like"/>
</dbReference>
<keyword evidence="3" id="KW-0560">Oxidoreductase</keyword>
<proteinExistence type="inferred from homology"/>
<evidence type="ECO:0000259" key="4">
    <source>
        <dbReference type="Pfam" id="PF13460"/>
    </source>
</evidence>
<gene>
    <name evidence="5" type="ORF">QC763_0027800</name>
</gene>
<protein>
    <recommendedName>
        <fullName evidence="4">NAD(P)-binding domain-containing protein</fullName>
    </recommendedName>
</protein>
<dbReference type="GeneID" id="87925460"/>